<sequence>MAYHGAPHEIRNRYQHDRALEILDRQYSRDSYIYAHLVLYMKDSSLQIIRAQNPRIISRSYNWDQLVLPNYRINDEKYYGRSELRHLRDGLLSDNGGRSQHDKGMNEPVSFQFIVQGDVDLGSVWFRVNKYNNISSSSFAMEAVSERAENYIGPLMRPIRYFDREMAWSYVGKFDGILFPCHPVISFAVQRANRDGAGLYNGENIYKTLIRLNDSPDLYAHYDDEETSVANYWTRFQYLYRTKCDIAV</sequence>
<proteinExistence type="evidence at protein level"/>
<keyword evidence="2" id="KW-0002">3D-structure</keyword>
<dbReference type="SMR" id="Q30C66"/>
<dbReference type="PDBsum" id="5A99"/>
<dbReference type="EMBL" id="DQ192254">
    <property type="protein sequence ID" value="ABB17224.1"/>
    <property type="molecule type" value="Genomic_RNA"/>
</dbReference>
<reference evidence="1" key="1">
    <citation type="journal article" date="2007" name="Virus Genes">
        <title>Characterisation and partial sequence analysis of two novel cypoviruses isolated from the winter moth Operophtera brumata (Lepidoptera: Geometridae).</title>
        <authorList>
            <person name="Graham R.I."/>
            <person name="Rao S."/>
            <person name="Sait S.M."/>
            <person name="Mertens P.P."/>
            <person name="Hails R.S."/>
            <person name="Possee R.D."/>
        </authorList>
    </citation>
    <scope>NUCLEOTIDE SEQUENCE</scope>
</reference>
<organism evidence="1">
    <name type="scientific">Operophtera brumata cypovirus 19</name>
    <dbReference type="NCBI Taxonomy" id="352246"/>
    <lineage>
        <taxon>Viruses</taxon>
        <taxon>Riboviria</taxon>
        <taxon>Orthornavirae</taxon>
        <taxon>Duplornaviricota</taxon>
        <taxon>Resentoviricetes</taxon>
        <taxon>Reovirales</taxon>
        <taxon>Spinareoviridae</taxon>
        <taxon>Cypovirus</taxon>
    </lineage>
</organism>
<protein>
    <submittedName>
        <fullName evidence="1">Polyhedrin</fullName>
    </submittedName>
</protein>
<name>Q30C66_9REOV</name>
<accession>Q30C66</accession>
<evidence type="ECO:0000313" key="1">
    <source>
        <dbReference type="EMBL" id="ABB17224.1"/>
    </source>
</evidence>
<evidence type="ECO:0007829" key="2">
    <source>
        <dbReference type="PDB" id="5A99"/>
    </source>
</evidence>
<dbReference type="PDB" id="5A99">
    <property type="method" value="X-ray"/>
    <property type="resolution" value="1.51 A"/>
    <property type="chains" value="A=2-248"/>
</dbReference>
<dbReference type="EvolutionaryTrace" id="Q30C66"/>
<reference evidence="2" key="2">
    <citation type="journal article" date="2015" name="J. Struct. Biol.">
        <title>Polyhedra structures and the evolution of the insect viruses.</title>
        <authorList>
            <person name="Ji X."/>
            <person name="Axford D."/>
            <person name="Owen R."/>
            <person name="Evans G."/>
            <person name="Ginn H.M."/>
            <person name="Sutton G."/>
            <person name="Stuart D.I."/>
        </authorList>
    </citation>
    <scope>X-RAY CRYSTALLOGRAPHY (1.51 ANGSTROMS) OF 2-248</scope>
</reference>